<organism evidence="5 6">
    <name type="scientific">Coffea arabica</name>
    <name type="common">Arabian coffee</name>
    <dbReference type="NCBI Taxonomy" id="13443"/>
    <lineage>
        <taxon>Eukaryota</taxon>
        <taxon>Viridiplantae</taxon>
        <taxon>Streptophyta</taxon>
        <taxon>Embryophyta</taxon>
        <taxon>Tracheophyta</taxon>
        <taxon>Spermatophyta</taxon>
        <taxon>Magnoliopsida</taxon>
        <taxon>eudicotyledons</taxon>
        <taxon>Gunneridae</taxon>
        <taxon>Pentapetalae</taxon>
        <taxon>asterids</taxon>
        <taxon>lamiids</taxon>
        <taxon>Gentianales</taxon>
        <taxon>Rubiaceae</taxon>
        <taxon>Ixoroideae</taxon>
        <taxon>Gardenieae complex</taxon>
        <taxon>Bertiereae - Coffeeae clade</taxon>
        <taxon>Coffeeae</taxon>
        <taxon>Coffea</taxon>
    </lineage>
</organism>
<evidence type="ECO:0000256" key="3">
    <source>
        <dbReference type="ARBA" id="ARBA00022927"/>
    </source>
</evidence>
<keyword evidence="2" id="KW-0813">Transport</keyword>
<accession>A0ABM4UQ91</accession>
<dbReference type="InterPro" id="IPR016024">
    <property type="entry name" value="ARM-type_fold"/>
</dbReference>
<dbReference type="GeneID" id="113694122"/>
<dbReference type="Gene3D" id="1.25.10.10">
    <property type="entry name" value="Leucine-rich Repeat Variant"/>
    <property type="match status" value="1"/>
</dbReference>
<keyword evidence="4" id="KW-0472">Membrane</keyword>
<reference evidence="6" key="1">
    <citation type="submission" date="2025-08" db="UniProtKB">
        <authorList>
            <consortium name="RefSeq"/>
        </authorList>
    </citation>
    <scope>IDENTIFICATION</scope>
    <source>
        <tissue evidence="6">Leaves</tissue>
    </source>
</reference>
<feature type="transmembrane region" description="Helical" evidence="4">
    <location>
        <begin position="127"/>
        <end position="151"/>
    </location>
</feature>
<dbReference type="PANTHER" id="PTHR23316">
    <property type="entry name" value="IMPORTIN ALPHA"/>
    <property type="match status" value="1"/>
</dbReference>
<dbReference type="InterPro" id="IPR011989">
    <property type="entry name" value="ARM-like"/>
</dbReference>
<sequence>MPKSAAGVEETTCSRFERTAVKKACGRSSAKACRMHLLFNLILLLSKKKFEAAWALTNIASGTSKHTKVVIDNDAVPIFAQLLSSPSDDSVNRENAKVTLDYILNVTKGSCNYAGWIEKNSQESLAFILNLTELVGCIIIIAMYFCFSFVYKINIVYASPL</sequence>
<dbReference type="RefSeq" id="XP_071909455.1">
    <property type="nucleotide sequence ID" value="XM_072053354.1"/>
</dbReference>
<evidence type="ECO:0000256" key="4">
    <source>
        <dbReference type="SAM" id="Phobius"/>
    </source>
</evidence>
<protein>
    <submittedName>
        <fullName evidence="6">Uncharacterized protein</fullName>
    </submittedName>
</protein>
<keyword evidence="3" id="KW-0653">Protein transport</keyword>
<proteinExistence type="inferred from homology"/>
<evidence type="ECO:0000313" key="5">
    <source>
        <dbReference type="Proteomes" id="UP001652660"/>
    </source>
</evidence>
<comment type="similarity">
    <text evidence="1">Belongs to the importin alpha family.</text>
</comment>
<evidence type="ECO:0000256" key="1">
    <source>
        <dbReference type="ARBA" id="ARBA00010394"/>
    </source>
</evidence>
<dbReference type="SUPFAM" id="SSF48371">
    <property type="entry name" value="ARM repeat"/>
    <property type="match status" value="1"/>
</dbReference>
<keyword evidence="4" id="KW-0812">Transmembrane</keyword>
<keyword evidence="4" id="KW-1133">Transmembrane helix</keyword>
<gene>
    <name evidence="6" type="primary">LOC113694122</name>
</gene>
<name>A0ABM4UQ91_COFAR</name>
<evidence type="ECO:0000313" key="6">
    <source>
        <dbReference type="RefSeq" id="XP_071909455.1"/>
    </source>
</evidence>
<dbReference type="Proteomes" id="UP001652660">
    <property type="component" value="Chromosome 6c"/>
</dbReference>
<evidence type="ECO:0000256" key="2">
    <source>
        <dbReference type="ARBA" id="ARBA00022448"/>
    </source>
</evidence>
<keyword evidence="5" id="KW-1185">Reference proteome</keyword>